<comment type="caution">
    <text evidence="2">The sequence shown here is derived from an EMBL/GenBank/DDBJ whole genome shotgun (WGS) entry which is preliminary data.</text>
</comment>
<evidence type="ECO:0000313" key="2">
    <source>
        <dbReference type="EMBL" id="EYD77264.1"/>
    </source>
</evidence>
<dbReference type="HOGENOM" id="CLU_3221578_0_0_5"/>
<organism evidence="2 3">
    <name type="scientific">Rubellimicrobium mesophilum DSM 19309</name>
    <dbReference type="NCBI Taxonomy" id="442562"/>
    <lineage>
        <taxon>Bacteria</taxon>
        <taxon>Pseudomonadati</taxon>
        <taxon>Pseudomonadota</taxon>
        <taxon>Alphaproteobacteria</taxon>
        <taxon>Rhodobacterales</taxon>
        <taxon>Roseobacteraceae</taxon>
        <taxon>Rubellimicrobium</taxon>
    </lineage>
</organism>
<dbReference type="Proteomes" id="UP000019666">
    <property type="component" value="Unassembled WGS sequence"/>
</dbReference>
<gene>
    <name evidence="2" type="ORF">Rumeso_01211</name>
</gene>
<keyword evidence="3" id="KW-1185">Reference proteome</keyword>
<keyword evidence="1" id="KW-0472">Membrane</keyword>
<sequence>MQAIMSTTKGLAVLFGTQMDRIAGLAIVAAALVLGAWLCSLGLQ</sequence>
<dbReference type="RefSeq" id="WP_281177547.1">
    <property type="nucleotide sequence ID" value="NZ_KK088561.1"/>
</dbReference>
<accession>A0A017HU34</accession>
<evidence type="ECO:0000313" key="3">
    <source>
        <dbReference type="Proteomes" id="UP000019666"/>
    </source>
</evidence>
<proteinExistence type="predicted"/>
<protein>
    <submittedName>
        <fullName evidence="2">Uncharacterized protein</fullName>
    </submittedName>
</protein>
<keyword evidence="1" id="KW-1133">Transmembrane helix</keyword>
<dbReference type="EMBL" id="AOSK01000032">
    <property type="protein sequence ID" value="EYD77264.1"/>
    <property type="molecule type" value="Genomic_DNA"/>
</dbReference>
<feature type="transmembrane region" description="Helical" evidence="1">
    <location>
        <begin position="22"/>
        <end position="43"/>
    </location>
</feature>
<reference evidence="2 3" key="1">
    <citation type="submission" date="2013-02" db="EMBL/GenBank/DDBJ databases">
        <authorList>
            <person name="Fiebig A."/>
            <person name="Goeker M."/>
            <person name="Klenk H.-P.P."/>
        </authorList>
    </citation>
    <scope>NUCLEOTIDE SEQUENCE [LARGE SCALE GENOMIC DNA]</scope>
    <source>
        <strain evidence="2 3">DSM 19309</strain>
    </source>
</reference>
<keyword evidence="1" id="KW-0812">Transmembrane</keyword>
<dbReference type="AlphaFoldDB" id="A0A017HU34"/>
<name>A0A017HU34_9RHOB</name>
<dbReference type="STRING" id="442562.Rumeso_01211"/>
<evidence type="ECO:0000256" key="1">
    <source>
        <dbReference type="SAM" id="Phobius"/>
    </source>
</evidence>